<evidence type="ECO:0000313" key="2">
    <source>
        <dbReference type="EMBL" id="SEB29755.1"/>
    </source>
</evidence>
<dbReference type="EMBL" id="FNSO01000001">
    <property type="protein sequence ID" value="SEB29755.1"/>
    <property type="molecule type" value="Genomic_DNA"/>
</dbReference>
<accession>A0A1H4I771</accession>
<reference evidence="3" key="1">
    <citation type="submission" date="2016-10" db="EMBL/GenBank/DDBJ databases">
        <authorList>
            <person name="Varghese N."/>
            <person name="Submissions S."/>
        </authorList>
    </citation>
    <scope>NUCLEOTIDE SEQUENCE [LARGE SCALE GENOMIC DNA]</scope>
    <source>
        <strain evidence="3">DSM 44544</strain>
    </source>
</reference>
<evidence type="ECO:0000256" key="1">
    <source>
        <dbReference type="SAM" id="Phobius"/>
    </source>
</evidence>
<dbReference type="Pfam" id="PF10823">
    <property type="entry name" value="DUF2568"/>
    <property type="match status" value="1"/>
</dbReference>
<organism evidence="2 3">
    <name type="scientific">Amycolatopsis tolypomycina</name>
    <dbReference type="NCBI Taxonomy" id="208445"/>
    <lineage>
        <taxon>Bacteria</taxon>
        <taxon>Bacillati</taxon>
        <taxon>Actinomycetota</taxon>
        <taxon>Actinomycetes</taxon>
        <taxon>Pseudonocardiales</taxon>
        <taxon>Pseudonocardiaceae</taxon>
        <taxon>Amycolatopsis</taxon>
    </lineage>
</organism>
<keyword evidence="1" id="KW-1133">Transmembrane helix</keyword>
<feature type="transmembrane region" description="Helical" evidence="1">
    <location>
        <begin position="41"/>
        <end position="66"/>
    </location>
</feature>
<feature type="transmembrane region" description="Helical" evidence="1">
    <location>
        <begin position="78"/>
        <end position="95"/>
    </location>
</feature>
<gene>
    <name evidence="2" type="ORF">SAMN04489727_0211</name>
</gene>
<evidence type="ECO:0000313" key="3">
    <source>
        <dbReference type="Proteomes" id="UP000199622"/>
    </source>
</evidence>
<feature type="transmembrane region" description="Helical" evidence="1">
    <location>
        <begin position="12"/>
        <end position="35"/>
    </location>
</feature>
<dbReference type="Proteomes" id="UP000199622">
    <property type="component" value="Unassembled WGS sequence"/>
</dbReference>
<keyword evidence="1" id="KW-0472">Membrane</keyword>
<evidence type="ECO:0008006" key="4">
    <source>
        <dbReference type="Google" id="ProtNLM"/>
    </source>
</evidence>
<dbReference type="AlphaFoldDB" id="A0A1H4I771"/>
<protein>
    <recommendedName>
        <fullName evidence="4">YrdB family protein</fullName>
    </recommendedName>
</protein>
<keyword evidence="1" id="KW-0812">Transmembrane</keyword>
<dbReference type="InterPro" id="IPR021214">
    <property type="entry name" value="DUF2568"/>
</dbReference>
<sequence length="122" mass="12454">MQSEPTPRLSGFTGVVLTVRFLTELALLGGLALAGTQLGSGVVLAIVDAVLLPLGAAVLWGLFVAPRARRRLPEPARFLLEFALFAVTGVVLALVGWLVVGLAIAVAGIGVAALTRAVAKDG</sequence>
<keyword evidence="3" id="KW-1185">Reference proteome</keyword>
<proteinExistence type="predicted"/>
<dbReference type="RefSeq" id="WP_167384421.1">
    <property type="nucleotide sequence ID" value="NZ_FNSO01000001.1"/>
</dbReference>
<name>A0A1H4I771_9PSEU</name>
<dbReference type="STRING" id="208445.SAMN04489727_0211"/>